<dbReference type="Proteomes" id="UP000249467">
    <property type="component" value="Unassembled WGS sequence"/>
</dbReference>
<reference evidence="1 2" key="1">
    <citation type="submission" date="2018-04" db="EMBL/GenBank/DDBJ databases">
        <authorList>
            <person name="Go L.Y."/>
            <person name="Mitchell J.A."/>
        </authorList>
    </citation>
    <scope>NUCLEOTIDE SEQUENCE [LARGE SCALE GENOMIC DNA]</scope>
    <source>
        <strain evidence="1">ULC066bin1</strain>
    </source>
</reference>
<dbReference type="Gene3D" id="3.30.2170.10">
    <property type="entry name" value="archaeoglobus fulgidus dsm 4304 superfamily"/>
    <property type="match status" value="1"/>
</dbReference>
<keyword evidence="1" id="KW-0540">Nuclease</keyword>
<comment type="caution">
    <text evidence="1">The sequence shown here is derived from an EMBL/GenBank/DDBJ whole genome shotgun (WGS) entry which is preliminary data.</text>
</comment>
<dbReference type="InterPro" id="IPR007581">
    <property type="entry name" value="Endonuclease-V"/>
</dbReference>
<keyword evidence="1" id="KW-0255">Endonuclease</keyword>
<reference evidence="1 2" key="2">
    <citation type="submission" date="2018-06" db="EMBL/GenBank/DDBJ databases">
        <title>Metagenomic assembly of (sub)arctic Cyanobacteria and their associated microbiome from non-axenic cultures.</title>
        <authorList>
            <person name="Baurain D."/>
        </authorList>
    </citation>
    <scope>NUCLEOTIDE SEQUENCE [LARGE SCALE GENOMIC DNA]</scope>
    <source>
        <strain evidence="1">ULC066bin1</strain>
    </source>
</reference>
<dbReference type="GO" id="GO:0004519">
    <property type="term" value="F:endonuclease activity"/>
    <property type="evidence" value="ECO:0007669"/>
    <property type="project" value="UniProtKB-KW"/>
</dbReference>
<gene>
    <name evidence="1" type="ORF">DCF19_19990</name>
</gene>
<accession>A0A2W4Y0I8</accession>
<evidence type="ECO:0000313" key="2">
    <source>
        <dbReference type="Proteomes" id="UP000249467"/>
    </source>
</evidence>
<dbReference type="EMBL" id="QBML01000035">
    <property type="protein sequence ID" value="PZO36968.1"/>
    <property type="molecule type" value="Genomic_DNA"/>
</dbReference>
<organism evidence="1 2">
    <name type="scientific">Pseudanabaena frigida</name>
    <dbReference type="NCBI Taxonomy" id="945775"/>
    <lineage>
        <taxon>Bacteria</taxon>
        <taxon>Bacillati</taxon>
        <taxon>Cyanobacteriota</taxon>
        <taxon>Cyanophyceae</taxon>
        <taxon>Pseudanabaenales</taxon>
        <taxon>Pseudanabaenaceae</taxon>
        <taxon>Pseudanabaena</taxon>
    </lineage>
</organism>
<protein>
    <submittedName>
        <fullName evidence="1">Endonuclease V</fullName>
    </submittedName>
</protein>
<name>A0A2W4Y0I8_9CYAN</name>
<proteinExistence type="predicted"/>
<sequence>MIFAVDVDYRDSKAVAAGIGFNDWEDSIPANTFIEQTDKVEDYQPGEFYKRELPIILLLLEKLLELPEIIIIDGYVYLDRYKKAGLGHHLYNALEGKVAVIGVAKSRFKDIPTEAEVFRGDSNRPLFVTAIGIDETEARNFIKKMHGDNRLPTILKAVDRLCRDTL</sequence>
<dbReference type="Pfam" id="PF04493">
    <property type="entry name" value="Endonuclease_5"/>
    <property type="match status" value="1"/>
</dbReference>
<dbReference type="AlphaFoldDB" id="A0A2W4Y0I8"/>
<evidence type="ECO:0000313" key="1">
    <source>
        <dbReference type="EMBL" id="PZO36968.1"/>
    </source>
</evidence>
<keyword evidence="1" id="KW-0378">Hydrolase</keyword>
<dbReference type="GO" id="GO:0006281">
    <property type="term" value="P:DNA repair"/>
    <property type="evidence" value="ECO:0007669"/>
    <property type="project" value="InterPro"/>
</dbReference>